<dbReference type="PANTHER" id="PTHR23407:SF1">
    <property type="entry name" value="5-FORMYLTETRAHYDROFOLATE CYCLO-LIGASE"/>
    <property type="match status" value="1"/>
</dbReference>
<dbReference type="GO" id="GO:0046872">
    <property type="term" value="F:metal ion binding"/>
    <property type="evidence" value="ECO:0007669"/>
    <property type="project" value="UniProtKB-KW"/>
</dbReference>
<dbReference type="GO" id="GO:0005524">
    <property type="term" value="F:ATP binding"/>
    <property type="evidence" value="ECO:0007669"/>
    <property type="project" value="UniProtKB-KW"/>
</dbReference>
<keyword evidence="5" id="KW-0479">Metal-binding</keyword>
<accession>A0A7L5BWP7</accession>
<organism evidence="6 7">
    <name type="scientific">Pikeienuella piscinae</name>
    <dbReference type="NCBI Taxonomy" id="2748098"/>
    <lineage>
        <taxon>Bacteria</taxon>
        <taxon>Pseudomonadati</taxon>
        <taxon>Pseudomonadota</taxon>
        <taxon>Alphaproteobacteria</taxon>
        <taxon>Rhodobacterales</taxon>
        <taxon>Paracoccaceae</taxon>
        <taxon>Pikeienuella</taxon>
    </lineage>
</organism>
<evidence type="ECO:0000256" key="1">
    <source>
        <dbReference type="ARBA" id="ARBA00010638"/>
    </source>
</evidence>
<dbReference type="Proteomes" id="UP000503336">
    <property type="component" value="Chromosome"/>
</dbReference>
<keyword evidence="6" id="KW-0436">Ligase</keyword>
<keyword evidence="7" id="KW-1185">Reference proteome</keyword>
<dbReference type="KEGG" id="hdh:G5B40_04005"/>
<evidence type="ECO:0000256" key="4">
    <source>
        <dbReference type="PIRSR" id="PIRSR006806-1"/>
    </source>
</evidence>
<evidence type="ECO:0000256" key="5">
    <source>
        <dbReference type="RuleBase" id="RU361279"/>
    </source>
</evidence>
<dbReference type="GO" id="GO:0030272">
    <property type="term" value="F:5-formyltetrahydrofolate cyclo-ligase activity"/>
    <property type="evidence" value="ECO:0007669"/>
    <property type="project" value="UniProtKB-EC"/>
</dbReference>
<dbReference type="PIRSF" id="PIRSF006806">
    <property type="entry name" value="FTHF_cligase"/>
    <property type="match status" value="1"/>
</dbReference>
<dbReference type="EMBL" id="CP049056">
    <property type="protein sequence ID" value="QIE54676.1"/>
    <property type="molecule type" value="Genomic_DNA"/>
</dbReference>
<comment type="similarity">
    <text evidence="1 5">Belongs to the 5-formyltetrahydrofolate cyclo-ligase family.</text>
</comment>
<evidence type="ECO:0000313" key="6">
    <source>
        <dbReference type="EMBL" id="QIE54676.1"/>
    </source>
</evidence>
<name>A0A7L5BWP7_9RHOB</name>
<comment type="catalytic activity">
    <reaction evidence="5">
        <text>(6S)-5-formyl-5,6,7,8-tetrahydrofolate + ATP = (6R)-5,10-methenyltetrahydrofolate + ADP + phosphate</text>
        <dbReference type="Rhea" id="RHEA:10488"/>
        <dbReference type="ChEBI" id="CHEBI:30616"/>
        <dbReference type="ChEBI" id="CHEBI:43474"/>
        <dbReference type="ChEBI" id="CHEBI:57455"/>
        <dbReference type="ChEBI" id="CHEBI:57457"/>
        <dbReference type="ChEBI" id="CHEBI:456216"/>
        <dbReference type="EC" id="6.3.3.2"/>
    </reaction>
</comment>
<dbReference type="SUPFAM" id="SSF100950">
    <property type="entry name" value="NagB/RpiA/CoA transferase-like"/>
    <property type="match status" value="1"/>
</dbReference>
<keyword evidence="2 4" id="KW-0547">Nucleotide-binding</keyword>
<feature type="binding site" evidence="4">
    <location>
        <position position="58"/>
    </location>
    <ligand>
        <name>substrate</name>
    </ligand>
</feature>
<dbReference type="Gene3D" id="3.40.50.10420">
    <property type="entry name" value="NagB/RpiA/CoA transferase-like"/>
    <property type="match status" value="1"/>
</dbReference>
<dbReference type="Pfam" id="PF01812">
    <property type="entry name" value="5-FTHF_cyc-lig"/>
    <property type="match status" value="1"/>
</dbReference>
<feature type="binding site" evidence="4">
    <location>
        <begin position="8"/>
        <end position="12"/>
    </location>
    <ligand>
        <name>ATP</name>
        <dbReference type="ChEBI" id="CHEBI:30616"/>
    </ligand>
</feature>
<feature type="binding site" evidence="4">
    <location>
        <begin position="132"/>
        <end position="140"/>
    </location>
    <ligand>
        <name>ATP</name>
        <dbReference type="ChEBI" id="CHEBI:30616"/>
    </ligand>
</feature>
<dbReference type="InterPro" id="IPR002698">
    <property type="entry name" value="FTHF_cligase"/>
</dbReference>
<protein>
    <recommendedName>
        <fullName evidence="5">5-formyltetrahydrofolate cyclo-ligase</fullName>
        <ecNumber evidence="5">6.3.3.2</ecNumber>
    </recommendedName>
</protein>
<keyword evidence="5" id="KW-0460">Magnesium</keyword>
<evidence type="ECO:0000313" key="7">
    <source>
        <dbReference type="Proteomes" id="UP000503336"/>
    </source>
</evidence>
<proteinExistence type="inferred from homology"/>
<gene>
    <name evidence="6" type="ORF">G5B40_04005</name>
</gene>
<dbReference type="EC" id="6.3.3.2" evidence="5"/>
<sequence length="191" mass="20329">MIGLAEEKTALRREISARRKAAHEARDRRDPAANARLLALIGDAAGRVVAGYRPIRSEIDPTAAMTALHEAGARVAAPVIAETATPLRFREWTPCAAMTEGPFGAMIPESGDWLEPEILVVPLLGWDRAGGRLGYGGGFYDRTLAALRAGKGARAIGFAYAAQEIAAAPAGPFDQRLDAVVTENEVVRITI</sequence>
<dbReference type="GO" id="GO:0009396">
    <property type="term" value="P:folic acid-containing compound biosynthetic process"/>
    <property type="evidence" value="ECO:0007669"/>
    <property type="project" value="TreeGrafter"/>
</dbReference>
<comment type="cofactor">
    <cofactor evidence="5">
        <name>Mg(2+)</name>
        <dbReference type="ChEBI" id="CHEBI:18420"/>
    </cofactor>
</comment>
<dbReference type="PANTHER" id="PTHR23407">
    <property type="entry name" value="ATPASE INHIBITOR/5-FORMYLTETRAHYDROFOLATE CYCLO-LIGASE"/>
    <property type="match status" value="1"/>
</dbReference>
<evidence type="ECO:0000256" key="3">
    <source>
        <dbReference type="ARBA" id="ARBA00022840"/>
    </source>
</evidence>
<dbReference type="RefSeq" id="WP_165095310.1">
    <property type="nucleotide sequence ID" value="NZ_CP049056.1"/>
</dbReference>
<dbReference type="GO" id="GO:0035999">
    <property type="term" value="P:tetrahydrofolate interconversion"/>
    <property type="evidence" value="ECO:0007669"/>
    <property type="project" value="TreeGrafter"/>
</dbReference>
<dbReference type="AlphaFoldDB" id="A0A7L5BWP7"/>
<reference evidence="6 7" key="1">
    <citation type="submission" date="2020-02" db="EMBL/GenBank/DDBJ databases">
        <title>complete genome sequence of Rhodobacteraceae bacterium.</title>
        <authorList>
            <person name="Park J."/>
            <person name="Kim Y.-S."/>
            <person name="Kim K.-H."/>
        </authorList>
    </citation>
    <scope>NUCLEOTIDE SEQUENCE [LARGE SCALE GENOMIC DNA]</scope>
    <source>
        <strain evidence="6 7">RR4-56</strain>
    </source>
</reference>
<keyword evidence="3 4" id="KW-0067">ATP-binding</keyword>
<dbReference type="InterPro" id="IPR024185">
    <property type="entry name" value="FTHF_cligase-like_sf"/>
</dbReference>
<dbReference type="NCBIfam" id="TIGR02727">
    <property type="entry name" value="MTHFS_bact"/>
    <property type="match status" value="1"/>
</dbReference>
<evidence type="ECO:0000256" key="2">
    <source>
        <dbReference type="ARBA" id="ARBA00022741"/>
    </source>
</evidence>
<dbReference type="InterPro" id="IPR037171">
    <property type="entry name" value="NagB/RpiA_transferase-like"/>
</dbReference>